<evidence type="ECO:0000313" key="2">
    <source>
        <dbReference type="EMBL" id="EFH13455.1"/>
    </source>
</evidence>
<dbReference type="OrthoDB" id="7285350at2"/>
<gene>
    <name evidence="2" type="ORF">HMPREF0731_0322</name>
</gene>
<keyword evidence="3" id="KW-1185">Reference proteome</keyword>
<feature type="region of interest" description="Disordered" evidence="1">
    <location>
        <begin position="1"/>
        <end position="64"/>
    </location>
</feature>
<dbReference type="Proteomes" id="UP000005324">
    <property type="component" value="Unassembled WGS sequence"/>
</dbReference>
<feature type="compositionally biased region" description="Basic and acidic residues" evidence="1">
    <location>
        <begin position="36"/>
        <end position="47"/>
    </location>
</feature>
<evidence type="ECO:0000313" key="3">
    <source>
        <dbReference type="Proteomes" id="UP000005324"/>
    </source>
</evidence>
<evidence type="ECO:0000256" key="1">
    <source>
        <dbReference type="SAM" id="MobiDB-lite"/>
    </source>
</evidence>
<proteinExistence type="predicted"/>
<dbReference type="AlphaFoldDB" id="D5RGW3"/>
<comment type="caution">
    <text evidence="2">The sequence shown here is derived from an EMBL/GenBank/DDBJ whole genome shotgun (WGS) entry which is preliminary data.</text>
</comment>
<reference evidence="2 3" key="1">
    <citation type="submission" date="2010-04" db="EMBL/GenBank/DDBJ databases">
        <authorList>
            <person name="Qin X."/>
            <person name="Bachman B."/>
            <person name="Battles P."/>
            <person name="Bell A."/>
            <person name="Bess C."/>
            <person name="Bickham C."/>
            <person name="Chaboub L."/>
            <person name="Chen D."/>
            <person name="Coyle M."/>
            <person name="Deiros D.R."/>
            <person name="Dinh H."/>
            <person name="Forbes L."/>
            <person name="Fowler G."/>
            <person name="Francisco L."/>
            <person name="Fu Q."/>
            <person name="Gubbala S."/>
            <person name="Hale W."/>
            <person name="Han Y."/>
            <person name="Hemphill L."/>
            <person name="Highlander S.K."/>
            <person name="Hirani K."/>
            <person name="Hogues M."/>
            <person name="Jackson L."/>
            <person name="Jakkamsetti A."/>
            <person name="Javaid M."/>
            <person name="Jiang H."/>
            <person name="Korchina V."/>
            <person name="Kovar C."/>
            <person name="Lara F."/>
            <person name="Lee S."/>
            <person name="Mata R."/>
            <person name="Mathew T."/>
            <person name="Moen C."/>
            <person name="Morales K."/>
            <person name="Munidasa M."/>
            <person name="Nazareth L."/>
            <person name="Ngo R."/>
            <person name="Nguyen L."/>
            <person name="Okwuonu G."/>
            <person name="Ongeri F."/>
            <person name="Patil S."/>
            <person name="Petrosino J."/>
            <person name="Pham C."/>
            <person name="Pham P."/>
            <person name="Pu L.-L."/>
            <person name="Puazo M."/>
            <person name="Raj R."/>
            <person name="Reid J."/>
            <person name="Rouhana J."/>
            <person name="Saada N."/>
            <person name="Shang Y."/>
            <person name="Simmons D."/>
            <person name="Thornton R."/>
            <person name="Warren J."/>
            <person name="Weissenberger G."/>
            <person name="Zhang J."/>
            <person name="Zhang L."/>
            <person name="Zhou C."/>
            <person name="Zhu D."/>
            <person name="Muzny D."/>
            <person name="Worley K."/>
            <person name="Gibbs R."/>
        </authorList>
    </citation>
    <scope>NUCLEOTIDE SEQUENCE [LARGE SCALE GENOMIC DNA]</scope>
    <source>
        <strain evidence="2 3">ATCC 49957</strain>
    </source>
</reference>
<feature type="compositionally biased region" description="Basic and acidic residues" evidence="1">
    <location>
        <begin position="1"/>
        <end position="19"/>
    </location>
</feature>
<name>D5RGW3_9PROT</name>
<accession>D5RGW3</accession>
<dbReference type="HOGENOM" id="CLU_2865015_0_0_5"/>
<protein>
    <submittedName>
        <fullName evidence="2">Uncharacterized protein</fullName>
    </submittedName>
</protein>
<dbReference type="EMBL" id="ADVL01000062">
    <property type="protein sequence ID" value="EFH13455.1"/>
    <property type="molecule type" value="Genomic_DNA"/>
</dbReference>
<dbReference type="RefSeq" id="WP_007005573.1">
    <property type="nucleotide sequence ID" value="NZ_GG770783.1"/>
</dbReference>
<organism evidence="2 3">
    <name type="scientific">Pseudoroseomonas cervicalis ATCC 49957</name>
    <dbReference type="NCBI Taxonomy" id="525371"/>
    <lineage>
        <taxon>Bacteria</taxon>
        <taxon>Pseudomonadati</taxon>
        <taxon>Pseudomonadota</taxon>
        <taxon>Alphaproteobacteria</taxon>
        <taxon>Acetobacterales</taxon>
        <taxon>Roseomonadaceae</taxon>
        <taxon>Roseomonas</taxon>
    </lineage>
</organism>
<sequence>MAQDDKKPDPAAPAKDPKARHGMGLGELTGMMTGHSTRDPDTTRPGDKTTGPGELGNFLKNQKE</sequence>